<evidence type="ECO:0000313" key="2">
    <source>
        <dbReference type="EMBL" id="KAF9505618.1"/>
    </source>
</evidence>
<dbReference type="Proteomes" id="UP000886523">
    <property type="component" value="Unassembled WGS sequence"/>
</dbReference>
<keyword evidence="3" id="KW-1185">Reference proteome</keyword>
<reference evidence="2" key="1">
    <citation type="journal article" date="2020" name="Nat. Commun.">
        <title>Large-scale genome sequencing of mycorrhizal fungi provides insights into the early evolution of symbiotic traits.</title>
        <authorList>
            <person name="Miyauchi S."/>
            <person name="Kiss E."/>
            <person name="Kuo A."/>
            <person name="Drula E."/>
            <person name="Kohler A."/>
            <person name="Sanchez-Garcia M."/>
            <person name="Morin E."/>
            <person name="Andreopoulos B."/>
            <person name="Barry K.W."/>
            <person name="Bonito G."/>
            <person name="Buee M."/>
            <person name="Carver A."/>
            <person name="Chen C."/>
            <person name="Cichocki N."/>
            <person name="Clum A."/>
            <person name="Culley D."/>
            <person name="Crous P.W."/>
            <person name="Fauchery L."/>
            <person name="Girlanda M."/>
            <person name="Hayes R.D."/>
            <person name="Keri Z."/>
            <person name="LaButti K."/>
            <person name="Lipzen A."/>
            <person name="Lombard V."/>
            <person name="Magnuson J."/>
            <person name="Maillard F."/>
            <person name="Murat C."/>
            <person name="Nolan M."/>
            <person name="Ohm R.A."/>
            <person name="Pangilinan J."/>
            <person name="Pereira M.F."/>
            <person name="Perotto S."/>
            <person name="Peter M."/>
            <person name="Pfister S."/>
            <person name="Riley R."/>
            <person name="Sitrit Y."/>
            <person name="Stielow J.B."/>
            <person name="Szollosi G."/>
            <person name="Zifcakova L."/>
            <person name="Stursova M."/>
            <person name="Spatafora J.W."/>
            <person name="Tedersoo L."/>
            <person name="Vaario L.M."/>
            <person name="Yamada A."/>
            <person name="Yan M."/>
            <person name="Wang P."/>
            <person name="Xu J."/>
            <person name="Bruns T."/>
            <person name="Baldrian P."/>
            <person name="Vilgalys R."/>
            <person name="Dunand C."/>
            <person name="Henrissat B."/>
            <person name="Grigoriev I.V."/>
            <person name="Hibbett D."/>
            <person name="Nagy L.G."/>
            <person name="Martin F.M."/>
        </authorList>
    </citation>
    <scope>NUCLEOTIDE SEQUENCE</scope>
    <source>
        <strain evidence="2">UP504</strain>
    </source>
</reference>
<proteinExistence type="predicted"/>
<gene>
    <name evidence="2" type="ORF">BS47DRAFT_1400248</name>
</gene>
<accession>A0A9P6AH45</accession>
<evidence type="ECO:0000313" key="3">
    <source>
        <dbReference type="Proteomes" id="UP000886523"/>
    </source>
</evidence>
<comment type="caution">
    <text evidence="2">The sequence shown here is derived from an EMBL/GenBank/DDBJ whole genome shotgun (WGS) entry which is preliminary data.</text>
</comment>
<dbReference type="EMBL" id="MU129144">
    <property type="protein sequence ID" value="KAF9505618.1"/>
    <property type="molecule type" value="Genomic_DNA"/>
</dbReference>
<evidence type="ECO:0000256" key="1">
    <source>
        <dbReference type="SAM" id="MobiDB-lite"/>
    </source>
</evidence>
<sequence>MSVNEAASTALPSSHLSAQAVMSLTGKLRPPDAESVNSHPKPNEIMPDSVSPWYQGIRTAELDPRLAMNPILEESLSLLGTLLYSLGANGAINRPSHRSASQHLLDTNDKIILPWLPREGDPREEFAHQPMNRMVLGILFVLAIRVWLN</sequence>
<dbReference type="AlphaFoldDB" id="A0A9P6AH45"/>
<name>A0A9P6AH45_9AGAM</name>
<organism evidence="2 3">
    <name type="scientific">Hydnum rufescens UP504</name>
    <dbReference type="NCBI Taxonomy" id="1448309"/>
    <lineage>
        <taxon>Eukaryota</taxon>
        <taxon>Fungi</taxon>
        <taxon>Dikarya</taxon>
        <taxon>Basidiomycota</taxon>
        <taxon>Agaricomycotina</taxon>
        <taxon>Agaricomycetes</taxon>
        <taxon>Cantharellales</taxon>
        <taxon>Hydnaceae</taxon>
        <taxon>Hydnum</taxon>
    </lineage>
</organism>
<protein>
    <submittedName>
        <fullName evidence="2">Uncharacterized protein</fullName>
    </submittedName>
</protein>
<feature type="region of interest" description="Disordered" evidence="1">
    <location>
        <begin position="28"/>
        <end position="48"/>
    </location>
</feature>